<organism evidence="1 2">
    <name type="scientific">Peronospora matthiolae</name>
    <dbReference type="NCBI Taxonomy" id="2874970"/>
    <lineage>
        <taxon>Eukaryota</taxon>
        <taxon>Sar</taxon>
        <taxon>Stramenopiles</taxon>
        <taxon>Oomycota</taxon>
        <taxon>Peronosporomycetes</taxon>
        <taxon>Peronosporales</taxon>
        <taxon>Peronosporaceae</taxon>
        <taxon>Peronospora</taxon>
    </lineage>
</organism>
<gene>
    <name evidence="1" type="ORF">PM001_LOCUS32157</name>
</gene>
<evidence type="ECO:0000313" key="1">
    <source>
        <dbReference type="EMBL" id="CAK7947007.1"/>
    </source>
</evidence>
<dbReference type="AlphaFoldDB" id="A0AAV1VLC3"/>
<proteinExistence type="predicted"/>
<evidence type="ECO:0008006" key="3">
    <source>
        <dbReference type="Google" id="ProtNLM"/>
    </source>
</evidence>
<reference evidence="1" key="1">
    <citation type="submission" date="2024-01" db="EMBL/GenBank/DDBJ databases">
        <authorList>
            <person name="Webb A."/>
        </authorList>
    </citation>
    <scope>NUCLEOTIDE SEQUENCE</scope>
    <source>
        <strain evidence="1">Pm1</strain>
    </source>
</reference>
<dbReference type="EMBL" id="CAKLBY020000378">
    <property type="protein sequence ID" value="CAK7947007.1"/>
    <property type="molecule type" value="Genomic_DNA"/>
</dbReference>
<dbReference type="Proteomes" id="UP001162060">
    <property type="component" value="Unassembled WGS sequence"/>
</dbReference>
<name>A0AAV1VLC3_9STRA</name>
<comment type="caution">
    <text evidence="1">The sequence shown here is derived from an EMBL/GenBank/DDBJ whole genome shotgun (WGS) entry which is preliminary data.</text>
</comment>
<sequence>MDTIPLSAARVHIGQSVSFIAAVQQVLMGKRVLAARERVESCHVLLVGDSSRQFFRITCWGEAPPTLTIKDSTRSACFIRLSHYDAALQVGDIVLFSSCRIKSYRGDVEAQFVHNNDETVTSSTVQLLFRKDRYFDTQEVSLKSLYPTIEWYKQHCRDVVIEDENMASTASKRRKNRSLITDLRENMMVSILCKLRSATDTEYANARGVTKVASETDGVLLRELVMFDSAGDEMNVNLWDQHADKRFVTRLLEHRGAIEISNVVVSLQALSNQLLANTTPHTTFRLLDPGDPESIATTRELACLQNVDTSALSEARVDPLSFASVKDLESSVFEALAILTTICVEQICLNRPFGTERAVLARFASHLAEQFCTGCDQTLPELPCRDYAAQLQYGACPNKCETYPGSTIRTQRDWRYRCFTMILCDSWNDRLQVEADDRVFAEILGNIEARALTEGPPSRHQFNTSWAAASLINALVGDADQKFDATLVCSTDKVSQNTGSYQESSHAEDRLIARKFILVSLVPCDVFSV</sequence>
<protein>
    <recommendedName>
        <fullName evidence="3">Cell division control protein 24 OB domain-containing protein</fullName>
    </recommendedName>
</protein>
<evidence type="ECO:0000313" key="2">
    <source>
        <dbReference type="Proteomes" id="UP001162060"/>
    </source>
</evidence>
<accession>A0AAV1VLC3</accession>